<dbReference type="Proteomes" id="UP000595140">
    <property type="component" value="Unassembled WGS sequence"/>
</dbReference>
<accession>A0A484MSN2</accession>
<dbReference type="AlphaFoldDB" id="A0A484MSN2"/>
<protein>
    <submittedName>
        <fullName evidence="1">Uncharacterized protein</fullName>
    </submittedName>
</protein>
<evidence type="ECO:0000313" key="2">
    <source>
        <dbReference type="Proteomes" id="UP000595140"/>
    </source>
</evidence>
<sequence>MPDVHRHLFGFFTRVLRRFPVFHPPSYASESKSHTTECVTTPKAELIISSGAQSEHGMVTGSECEIRISRVRAAVL</sequence>
<dbReference type="EMBL" id="OOIL02004368">
    <property type="protein sequence ID" value="VFQ91539.1"/>
    <property type="molecule type" value="Genomic_DNA"/>
</dbReference>
<keyword evidence="2" id="KW-1185">Reference proteome</keyword>
<proteinExistence type="predicted"/>
<name>A0A484MSN2_9ASTE</name>
<gene>
    <name evidence="1" type="ORF">CCAM_LOCUS33315</name>
</gene>
<organism evidence="1 2">
    <name type="scientific">Cuscuta campestris</name>
    <dbReference type="NCBI Taxonomy" id="132261"/>
    <lineage>
        <taxon>Eukaryota</taxon>
        <taxon>Viridiplantae</taxon>
        <taxon>Streptophyta</taxon>
        <taxon>Embryophyta</taxon>
        <taxon>Tracheophyta</taxon>
        <taxon>Spermatophyta</taxon>
        <taxon>Magnoliopsida</taxon>
        <taxon>eudicotyledons</taxon>
        <taxon>Gunneridae</taxon>
        <taxon>Pentapetalae</taxon>
        <taxon>asterids</taxon>
        <taxon>lamiids</taxon>
        <taxon>Solanales</taxon>
        <taxon>Convolvulaceae</taxon>
        <taxon>Cuscuteae</taxon>
        <taxon>Cuscuta</taxon>
        <taxon>Cuscuta subgen. Grammica</taxon>
        <taxon>Cuscuta sect. Cleistogrammica</taxon>
    </lineage>
</organism>
<reference evidence="1 2" key="1">
    <citation type="submission" date="2018-04" db="EMBL/GenBank/DDBJ databases">
        <authorList>
            <person name="Vogel A."/>
        </authorList>
    </citation>
    <scope>NUCLEOTIDE SEQUENCE [LARGE SCALE GENOMIC DNA]</scope>
</reference>
<evidence type="ECO:0000313" key="1">
    <source>
        <dbReference type="EMBL" id="VFQ91539.1"/>
    </source>
</evidence>